<accession>A0A2G3A514</accession>
<reference evidence="2 3" key="1">
    <citation type="journal article" date="2014" name="Nat. Genet.">
        <title>Genome sequence of the hot pepper provides insights into the evolution of pungency in Capsicum species.</title>
        <authorList>
            <person name="Kim S."/>
            <person name="Park M."/>
            <person name="Yeom S.I."/>
            <person name="Kim Y.M."/>
            <person name="Lee J.M."/>
            <person name="Lee H.A."/>
            <person name="Seo E."/>
            <person name="Choi J."/>
            <person name="Cheong K."/>
            <person name="Kim K.T."/>
            <person name="Jung K."/>
            <person name="Lee G.W."/>
            <person name="Oh S.K."/>
            <person name="Bae C."/>
            <person name="Kim S.B."/>
            <person name="Lee H.Y."/>
            <person name="Kim S.Y."/>
            <person name="Kim M.S."/>
            <person name="Kang B.C."/>
            <person name="Jo Y.D."/>
            <person name="Yang H.B."/>
            <person name="Jeong H.J."/>
            <person name="Kang W.H."/>
            <person name="Kwon J.K."/>
            <person name="Shin C."/>
            <person name="Lim J.Y."/>
            <person name="Park J.H."/>
            <person name="Huh J.H."/>
            <person name="Kim J.S."/>
            <person name="Kim B.D."/>
            <person name="Cohen O."/>
            <person name="Paran I."/>
            <person name="Suh M.C."/>
            <person name="Lee S.B."/>
            <person name="Kim Y.K."/>
            <person name="Shin Y."/>
            <person name="Noh S.J."/>
            <person name="Park J."/>
            <person name="Seo Y.S."/>
            <person name="Kwon S.Y."/>
            <person name="Kim H.A."/>
            <person name="Park J.M."/>
            <person name="Kim H.J."/>
            <person name="Choi S.B."/>
            <person name="Bosland P.W."/>
            <person name="Reeves G."/>
            <person name="Jo S.H."/>
            <person name="Lee B.W."/>
            <person name="Cho H.T."/>
            <person name="Choi H.S."/>
            <person name="Lee M.S."/>
            <person name="Yu Y."/>
            <person name="Do Choi Y."/>
            <person name="Park B.S."/>
            <person name="van Deynze A."/>
            <person name="Ashrafi H."/>
            <person name="Hill T."/>
            <person name="Kim W.T."/>
            <person name="Pai H.S."/>
            <person name="Ahn H.K."/>
            <person name="Yeam I."/>
            <person name="Giovannoni J.J."/>
            <person name="Rose J.K."/>
            <person name="Sorensen I."/>
            <person name="Lee S.J."/>
            <person name="Kim R.W."/>
            <person name="Choi I.Y."/>
            <person name="Choi B.S."/>
            <person name="Lim J.S."/>
            <person name="Lee Y.H."/>
            <person name="Choi D."/>
        </authorList>
    </citation>
    <scope>NUCLEOTIDE SEQUENCE [LARGE SCALE GENOMIC DNA]</scope>
    <source>
        <strain evidence="3">cv. CM334</strain>
    </source>
</reference>
<name>A0A2G3A514_CAPAN</name>
<dbReference type="AlphaFoldDB" id="A0A2G3A514"/>
<dbReference type="Gramene" id="PHT89280">
    <property type="protein sequence ID" value="PHT89280"/>
    <property type="gene ID" value="T459_04393"/>
</dbReference>
<sequence length="149" mass="16906">MTASNTSCFSHKFTSEPKYFSIDLCNRNALQVFGGNNMVMLLVHCTEALLKYLATYTVRSLLSEIGAHFSNPLREANEIDKETFLDLIYINYNLKLARCLVSKPTEEDFLQLDGIDMRSDWVEEAQNPSPTQWLDRFGSGLDGNDLNTP</sequence>
<comment type="caution">
    <text evidence="2">The sequence shown here is derived from an EMBL/GenBank/DDBJ whole genome shotgun (WGS) entry which is preliminary data.</text>
</comment>
<feature type="region of interest" description="Disordered" evidence="1">
    <location>
        <begin position="127"/>
        <end position="149"/>
    </location>
</feature>
<reference evidence="2 3" key="2">
    <citation type="journal article" date="2017" name="Genome Biol.">
        <title>New reference genome sequences of hot pepper reveal the massive evolution of plant disease-resistance genes by retroduplication.</title>
        <authorList>
            <person name="Kim S."/>
            <person name="Park J."/>
            <person name="Yeom S.I."/>
            <person name="Kim Y.M."/>
            <person name="Seo E."/>
            <person name="Kim K.T."/>
            <person name="Kim M.S."/>
            <person name="Lee J.M."/>
            <person name="Cheong K."/>
            <person name="Shin H.S."/>
            <person name="Kim S.B."/>
            <person name="Han K."/>
            <person name="Lee J."/>
            <person name="Park M."/>
            <person name="Lee H.A."/>
            <person name="Lee H.Y."/>
            <person name="Lee Y."/>
            <person name="Oh S."/>
            <person name="Lee J.H."/>
            <person name="Choi E."/>
            <person name="Choi E."/>
            <person name="Lee S.E."/>
            <person name="Jeon J."/>
            <person name="Kim H."/>
            <person name="Choi G."/>
            <person name="Song H."/>
            <person name="Lee J."/>
            <person name="Lee S.C."/>
            <person name="Kwon J.K."/>
            <person name="Lee H.Y."/>
            <person name="Koo N."/>
            <person name="Hong Y."/>
            <person name="Kim R.W."/>
            <person name="Kang W.H."/>
            <person name="Huh J.H."/>
            <person name="Kang B.C."/>
            <person name="Yang T.J."/>
            <person name="Lee Y.H."/>
            <person name="Bennetzen J.L."/>
            <person name="Choi D."/>
        </authorList>
    </citation>
    <scope>NUCLEOTIDE SEQUENCE [LARGE SCALE GENOMIC DNA]</scope>
    <source>
        <strain evidence="3">cv. CM334</strain>
    </source>
</reference>
<proteinExistence type="predicted"/>
<gene>
    <name evidence="2" type="ORF">T459_04393</name>
</gene>
<protein>
    <submittedName>
        <fullName evidence="2">Uncharacterized protein</fullName>
    </submittedName>
</protein>
<keyword evidence="3" id="KW-1185">Reference proteome</keyword>
<organism evidence="2 3">
    <name type="scientific">Capsicum annuum</name>
    <name type="common">Capsicum pepper</name>
    <dbReference type="NCBI Taxonomy" id="4072"/>
    <lineage>
        <taxon>Eukaryota</taxon>
        <taxon>Viridiplantae</taxon>
        <taxon>Streptophyta</taxon>
        <taxon>Embryophyta</taxon>
        <taxon>Tracheophyta</taxon>
        <taxon>Spermatophyta</taxon>
        <taxon>Magnoliopsida</taxon>
        <taxon>eudicotyledons</taxon>
        <taxon>Gunneridae</taxon>
        <taxon>Pentapetalae</taxon>
        <taxon>asterids</taxon>
        <taxon>lamiids</taxon>
        <taxon>Solanales</taxon>
        <taxon>Solanaceae</taxon>
        <taxon>Solanoideae</taxon>
        <taxon>Capsiceae</taxon>
        <taxon>Capsicum</taxon>
    </lineage>
</organism>
<dbReference type="EMBL" id="AYRZ02000002">
    <property type="protein sequence ID" value="PHT89280.1"/>
    <property type="molecule type" value="Genomic_DNA"/>
</dbReference>
<evidence type="ECO:0000313" key="2">
    <source>
        <dbReference type="EMBL" id="PHT89280.1"/>
    </source>
</evidence>
<evidence type="ECO:0000313" key="3">
    <source>
        <dbReference type="Proteomes" id="UP000222542"/>
    </source>
</evidence>
<evidence type="ECO:0000256" key="1">
    <source>
        <dbReference type="SAM" id="MobiDB-lite"/>
    </source>
</evidence>
<dbReference type="Proteomes" id="UP000222542">
    <property type="component" value="Unassembled WGS sequence"/>
</dbReference>